<dbReference type="EC" id="3.4.19.12" evidence="8"/>
<keyword evidence="4 8" id="KW-0833">Ubl conjugation pathway</keyword>
<proteinExistence type="inferred from homology"/>
<name>A0AAY5L3K0_ESOLU</name>
<feature type="domain" description="Deubiquitinating enzyme MINDY-3/4 conserved" evidence="10">
    <location>
        <begin position="327"/>
        <end position="467"/>
    </location>
</feature>
<dbReference type="Pfam" id="PF26038">
    <property type="entry name" value="Dimer_MINDY4_N"/>
    <property type="match status" value="1"/>
</dbReference>
<dbReference type="InterPro" id="IPR059022">
    <property type="entry name" value="MINDY4_N"/>
</dbReference>
<feature type="compositionally biased region" description="Basic and acidic residues" evidence="9">
    <location>
        <begin position="184"/>
        <end position="200"/>
    </location>
</feature>
<dbReference type="GO" id="GO:0006508">
    <property type="term" value="P:proteolysis"/>
    <property type="evidence" value="ECO:0007669"/>
    <property type="project" value="UniProtKB-KW"/>
</dbReference>
<evidence type="ECO:0000313" key="11">
    <source>
        <dbReference type="Ensembl" id="ENSELUP00000095694.1"/>
    </source>
</evidence>
<evidence type="ECO:0000256" key="2">
    <source>
        <dbReference type="ARBA" id="ARBA00011074"/>
    </source>
</evidence>
<reference evidence="11" key="2">
    <citation type="submission" date="2025-08" db="UniProtKB">
        <authorList>
            <consortium name="Ensembl"/>
        </authorList>
    </citation>
    <scope>IDENTIFICATION</scope>
</reference>
<keyword evidence="5 8" id="KW-0378">Hydrolase</keyword>
<evidence type="ECO:0000259" key="10">
    <source>
        <dbReference type="SMART" id="SM01174"/>
    </source>
</evidence>
<keyword evidence="12" id="KW-1185">Reference proteome</keyword>
<dbReference type="Proteomes" id="UP000265140">
    <property type="component" value="Chromosome 8"/>
</dbReference>
<dbReference type="Pfam" id="PF13898">
    <property type="entry name" value="MINDY-3_4_CD"/>
    <property type="match status" value="1"/>
</dbReference>
<evidence type="ECO:0000256" key="1">
    <source>
        <dbReference type="ARBA" id="ARBA00000707"/>
    </source>
</evidence>
<evidence type="ECO:0000256" key="7">
    <source>
        <dbReference type="ARBA" id="ARBA00037630"/>
    </source>
</evidence>
<evidence type="ECO:0000313" key="12">
    <source>
        <dbReference type="Proteomes" id="UP000265140"/>
    </source>
</evidence>
<dbReference type="InterPro" id="IPR039785">
    <property type="entry name" value="MINY3/4"/>
</dbReference>
<feature type="region of interest" description="Disordered" evidence="9">
    <location>
        <begin position="184"/>
        <end position="229"/>
    </location>
</feature>
<keyword evidence="6 8" id="KW-0788">Thiol protease</keyword>
<evidence type="ECO:0000256" key="5">
    <source>
        <dbReference type="ARBA" id="ARBA00022801"/>
    </source>
</evidence>
<evidence type="ECO:0000256" key="6">
    <source>
        <dbReference type="ARBA" id="ARBA00022807"/>
    </source>
</evidence>
<organism evidence="11 12">
    <name type="scientific">Esox lucius</name>
    <name type="common">Northern pike</name>
    <dbReference type="NCBI Taxonomy" id="8010"/>
    <lineage>
        <taxon>Eukaryota</taxon>
        <taxon>Metazoa</taxon>
        <taxon>Chordata</taxon>
        <taxon>Craniata</taxon>
        <taxon>Vertebrata</taxon>
        <taxon>Euteleostomi</taxon>
        <taxon>Actinopterygii</taxon>
        <taxon>Neopterygii</taxon>
        <taxon>Teleostei</taxon>
        <taxon>Protacanthopterygii</taxon>
        <taxon>Esociformes</taxon>
        <taxon>Esocidae</taxon>
        <taxon>Esox</taxon>
    </lineage>
</organism>
<comment type="function">
    <text evidence="7">Probable hydrolase that can remove 'Lys-48'-linked conjugated ubiquitin from proteins.</text>
</comment>
<reference evidence="11 12" key="1">
    <citation type="submission" date="2020-02" db="EMBL/GenBank/DDBJ databases">
        <title>Esox lucius (northern pike) genome, fEsoLuc1, primary haplotype.</title>
        <authorList>
            <person name="Myers G."/>
            <person name="Karagic N."/>
            <person name="Meyer A."/>
            <person name="Pippel M."/>
            <person name="Reichard M."/>
            <person name="Winkler S."/>
            <person name="Tracey A."/>
            <person name="Sims Y."/>
            <person name="Howe K."/>
            <person name="Rhie A."/>
            <person name="Formenti G."/>
            <person name="Durbin R."/>
            <person name="Fedrigo O."/>
            <person name="Jarvis E.D."/>
        </authorList>
    </citation>
    <scope>NUCLEOTIDE SEQUENCE [LARGE SCALE GENOMIC DNA]</scope>
</reference>
<dbReference type="AlphaFoldDB" id="A0AAY5L3K0"/>
<dbReference type="GO" id="GO:1990380">
    <property type="term" value="F:K48-linked deubiquitinase activity"/>
    <property type="evidence" value="ECO:0007669"/>
    <property type="project" value="UniProtKB-UniRule"/>
</dbReference>
<dbReference type="PANTHER" id="PTHR12473">
    <property type="entry name" value="UBIQUITIN CARBOXYL-TERMINAL HYDROLASE MINDY-4-RELATED"/>
    <property type="match status" value="1"/>
</dbReference>
<feature type="compositionally biased region" description="Low complexity" evidence="9">
    <location>
        <begin position="332"/>
        <end position="341"/>
    </location>
</feature>
<reference evidence="11" key="3">
    <citation type="submission" date="2025-09" db="UniProtKB">
        <authorList>
            <consortium name="Ensembl"/>
        </authorList>
    </citation>
    <scope>IDENTIFICATION</scope>
</reference>
<evidence type="ECO:0000256" key="8">
    <source>
        <dbReference type="RuleBase" id="RU367088"/>
    </source>
</evidence>
<comment type="catalytic activity">
    <reaction evidence="1 8">
        <text>Thiol-dependent hydrolysis of ester, thioester, amide, peptide and isopeptide bonds formed by the C-terminal Gly of ubiquitin (a 76-residue protein attached to proteins as an intracellular targeting signal).</text>
        <dbReference type="EC" id="3.4.19.12"/>
    </reaction>
</comment>
<accession>A0AAY5L3K0</accession>
<comment type="function">
    <text evidence="8">Hydrolase that can remove 'Lys-48'-linked conjugated ubiquitin from proteins.</text>
</comment>
<protein>
    <recommendedName>
        <fullName evidence="8">Ubiquitin carboxyl-terminal hydrolase MINDY</fullName>
        <ecNumber evidence="8">3.4.19.12</ecNumber>
    </recommendedName>
</protein>
<dbReference type="PANTHER" id="PTHR12473:SF8">
    <property type="entry name" value="UBIQUITIN CARBOXYL-TERMINAL HYDROLASE MINDY-4-RELATED"/>
    <property type="match status" value="1"/>
</dbReference>
<dbReference type="GO" id="GO:0071108">
    <property type="term" value="P:protein K48-linked deubiquitination"/>
    <property type="evidence" value="ECO:0007669"/>
    <property type="project" value="InterPro"/>
</dbReference>
<comment type="similarity">
    <text evidence="2 8">Belongs to the MINDY deubiquitinase family. FAM188 subfamily.</text>
</comment>
<sequence>MPNIMPVKAEEVAASLVREFLSRKGLKRTIACMDEEHPRTDASINNRSDLRHILHLDSLYKKNKAQDCPLKSMLEIIVRHHIEGDNDRTGFNSNVIQTRSTTEKSPTLTQRVYDSPRSEENTTGFFFNKTNVSRSITEVVCPSHGTFSSFESSDTPPTTTPRQIWSQSLSTENLQERQHVTSFLDNDRSAKSDSFSDKNRTSRLRRGMMAGPIASSAQESKRKHQTRRMAGANSLLSNYEDNRNTRDGPPLVVQSHSIVPGLKGLSAADPLRASQLPNGTLEKGIEVGKEKSRISRTKSMAIQNVDVHMSEMILDDIDDDDEFRKLSRVSFHSSSFPQPSSEGEPMDQHTASGGPCGVLASVQACVLQKLLFEGTGADSGFMRLRPSGAARTKCLVLATAELLWRAGEGRTATIAITSGRNHFTPTGHGRSDGILEKIIRIHVDNLKDLQLLVEQHIQQVRLTNLNE</sequence>
<evidence type="ECO:0000256" key="9">
    <source>
        <dbReference type="SAM" id="MobiDB-lite"/>
    </source>
</evidence>
<dbReference type="GO" id="GO:0004843">
    <property type="term" value="F:cysteine-type deubiquitinase activity"/>
    <property type="evidence" value="ECO:0007669"/>
    <property type="project" value="UniProtKB-UniRule"/>
</dbReference>
<keyword evidence="3 8" id="KW-0645">Protease</keyword>
<dbReference type="InterPro" id="IPR025257">
    <property type="entry name" value="MINDY-3/4_CD"/>
</dbReference>
<evidence type="ECO:0000256" key="4">
    <source>
        <dbReference type="ARBA" id="ARBA00022786"/>
    </source>
</evidence>
<dbReference type="SMART" id="SM01174">
    <property type="entry name" value="DUF4205"/>
    <property type="match status" value="1"/>
</dbReference>
<feature type="region of interest" description="Disordered" evidence="9">
    <location>
        <begin position="332"/>
        <end position="352"/>
    </location>
</feature>
<dbReference type="Ensembl" id="ENSELUT00000088104.1">
    <property type="protein sequence ID" value="ENSELUP00000095694.1"/>
    <property type="gene ID" value="ENSELUG00000014994.3"/>
</dbReference>
<evidence type="ECO:0000256" key="3">
    <source>
        <dbReference type="ARBA" id="ARBA00022670"/>
    </source>
</evidence>
<dbReference type="GeneTree" id="ENSGT00940000159600"/>